<proteinExistence type="predicted"/>
<protein>
    <recommendedName>
        <fullName evidence="6">Sugar phosphate transporter domain-containing protein</fullName>
    </recommendedName>
</protein>
<reference evidence="7 8" key="1">
    <citation type="submission" date="2022-07" db="EMBL/GenBank/DDBJ databases">
        <title>Genome-wide signatures of adaptation to extreme environments.</title>
        <authorList>
            <person name="Cho C.H."/>
            <person name="Yoon H.S."/>
        </authorList>
    </citation>
    <scope>NUCLEOTIDE SEQUENCE [LARGE SCALE GENOMIC DNA]</scope>
    <source>
        <strain evidence="7 8">108.79 E11</strain>
    </source>
</reference>
<dbReference type="GO" id="GO:0016020">
    <property type="term" value="C:membrane"/>
    <property type="evidence" value="ECO:0007669"/>
    <property type="project" value="UniProtKB-SubCell"/>
</dbReference>
<comment type="caution">
    <text evidence="7">The sequence shown here is derived from an EMBL/GenBank/DDBJ whole genome shotgun (WGS) entry which is preliminary data.</text>
</comment>
<dbReference type="PANTHER" id="PTHR11132">
    <property type="entry name" value="SOLUTE CARRIER FAMILY 35"/>
    <property type="match status" value="1"/>
</dbReference>
<comment type="subcellular location">
    <subcellularLocation>
        <location evidence="1">Membrane</location>
        <topology evidence="1">Multi-pass membrane protein</topology>
    </subcellularLocation>
</comment>
<feature type="transmembrane region" description="Helical" evidence="5">
    <location>
        <begin position="282"/>
        <end position="303"/>
    </location>
</feature>
<organism evidence="7 8">
    <name type="scientific">Galdieria yellowstonensis</name>
    <dbReference type="NCBI Taxonomy" id="3028027"/>
    <lineage>
        <taxon>Eukaryota</taxon>
        <taxon>Rhodophyta</taxon>
        <taxon>Bangiophyceae</taxon>
        <taxon>Galdieriales</taxon>
        <taxon>Galdieriaceae</taxon>
        <taxon>Galdieria</taxon>
    </lineage>
</organism>
<feature type="transmembrane region" description="Helical" evidence="5">
    <location>
        <begin position="177"/>
        <end position="195"/>
    </location>
</feature>
<evidence type="ECO:0000256" key="4">
    <source>
        <dbReference type="ARBA" id="ARBA00023136"/>
    </source>
</evidence>
<feature type="transmembrane region" description="Helical" evidence="5">
    <location>
        <begin position="124"/>
        <end position="145"/>
    </location>
</feature>
<evidence type="ECO:0000256" key="3">
    <source>
        <dbReference type="ARBA" id="ARBA00022989"/>
    </source>
</evidence>
<feature type="transmembrane region" description="Helical" evidence="5">
    <location>
        <begin position="309"/>
        <end position="327"/>
    </location>
</feature>
<keyword evidence="2 5" id="KW-0812">Transmembrane</keyword>
<keyword evidence="4 5" id="KW-0472">Membrane</keyword>
<keyword evidence="3 5" id="KW-1133">Transmembrane helix</keyword>
<gene>
    <name evidence="7" type="ORF">GAYE_PCTG30G0685</name>
</gene>
<feature type="domain" description="Sugar phosphate transporter" evidence="6">
    <location>
        <begin position="32"/>
        <end position="325"/>
    </location>
</feature>
<keyword evidence="8" id="KW-1185">Reference proteome</keyword>
<dbReference type="AlphaFoldDB" id="A0AAV9I6S0"/>
<feature type="transmembrane region" description="Helical" evidence="5">
    <location>
        <begin position="97"/>
        <end position="118"/>
    </location>
</feature>
<sequence length="377" mass="41433">MPRAAGTSTIFPFVMHDFVAYWRTDWKFHGVTLLLVLAWYGISTAIILLTKWAVSEVPGFKFPLLITTTNNVGAFVWSLLFMRFVLGNTPYCTKEQLLHSFFPVSVGIALEIGLSNIALSLLSVALSTLLKGSAPLFVMFWGLLLGTEVFRLNLFFSIGLIVLGLAFTSVGNYSGNVTGIVLQLSAVAAGGFRWCLMQKLLQRTGNGHRITALELTYYTAPLTALVLFPFVVGLEGKSLLAYLADAGSSQVAFMFLLLLLISTFVFLLLIVEYLLVKRTSSLAMAVASVFKEGTTIVGGAIWFHDRLSMINIFGFVVCQIGILWYMFSRTQQPQQEEAYIPHLSLKDSTATTFVSAKGNPVTEQEEVGIVQDTENGT</sequence>
<dbReference type="Pfam" id="PF03151">
    <property type="entry name" value="TPT"/>
    <property type="match status" value="1"/>
</dbReference>
<feature type="transmembrane region" description="Helical" evidence="5">
    <location>
        <begin position="215"/>
        <end position="232"/>
    </location>
</feature>
<feature type="transmembrane region" description="Helical" evidence="5">
    <location>
        <begin position="152"/>
        <end position="171"/>
    </location>
</feature>
<evidence type="ECO:0000256" key="2">
    <source>
        <dbReference type="ARBA" id="ARBA00022692"/>
    </source>
</evidence>
<dbReference type="InterPro" id="IPR050186">
    <property type="entry name" value="TPT_transporter"/>
</dbReference>
<evidence type="ECO:0000259" key="6">
    <source>
        <dbReference type="Pfam" id="PF03151"/>
    </source>
</evidence>
<accession>A0AAV9I6S0</accession>
<evidence type="ECO:0000313" key="8">
    <source>
        <dbReference type="Proteomes" id="UP001300502"/>
    </source>
</evidence>
<evidence type="ECO:0000313" key="7">
    <source>
        <dbReference type="EMBL" id="KAK4522795.1"/>
    </source>
</evidence>
<evidence type="ECO:0000256" key="1">
    <source>
        <dbReference type="ARBA" id="ARBA00004141"/>
    </source>
</evidence>
<dbReference type="Proteomes" id="UP001300502">
    <property type="component" value="Unassembled WGS sequence"/>
</dbReference>
<evidence type="ECO:0000256" key="5">
    <source>
        <dbReference type="SAM" id="Phobius"/>
    </source>
</evidence>
<feature type="transmembrane region" description="Helical" evidence="5">
    <location>
        <begin position="31"/>
        <end position="50"/>
    </location>
</feature>
<dbReference type="InterPro" id="IPR004853">
    <property type="entry name" value="Sugar_P_trans_dom"/>
</dbReference>
<feature type="transmembrane region" description="Helical" evidence="5">
    <location>
        <begin position="252"/>
        <end position="275"/>
    </location>
</feature>
<feature type="transmembrane region" description="Helical" evidence="5">
    <location>
        <begin position="62"/>
        <end position="85"/>
    </location>
</feature>
<dbReference type="EMBL" id="JANCYU010000008">
    <property type="protein sequence ID" value="KAK4522795.1"/>
    <property type="molecule type" value="Genomic_DNA"/>
</dbReference>
<name>A0AAV9I6S0_9RHOD</name>